<evidence type="ECO:0000313" key="17">
    <source>
        <dbReference type="Proteomes" id="UP000614601"/>
    </source>
</evidence>
<dbReference type="Pfam" id="PF23000">
    <property type="entry name" value="ChitinSynthase_IV_N"/>
    <property type="match status" value="1"/>
</dbReference>
<keyword evidence="17" id="KW-1185">Reference proteome</keyword>
<feature type="transmembrane region" description="Helical" evidence="14">
    <location>
        <begin position="814"/>
        <end position="838"/>
    </location>
</feature>
<proteinExistence type="inferred from homology"/>
<evidence type="ECO:0000256" key="7">
    <source>
        <dbReference type="ARBA" id="ARBA00022989"/>
    </source>
</evidence>
<dbReference type="InterPro" id="IPR055120">
    <property type="entry name" value="Chs-1/2_IV_N"/>
</dbReference>
<evidence type="ECO:0000256" key="8">
    <source>
        <dbReference type="ARBA" id="ARBA00023054"/>
    </source>
</evidence>
<name>A0A811KZ14_9BILA</name>
<feature type="coiled-coil region" evidence="13">
    <location>
        <begin position="1008"/>
        <end position="1035"/>
    </location>
</feature>
<dbReference type="SUPFAM" id="SSF53448">
    <property type="entry name" value="Nucleotide-diphospho-sugar transferases"/>
    <property type="match status" value="1"/>
</dbReference>
<dbReference type="EC" id="2.4.1.16" evidence="2"/>
<keyword evidence="4" id="KW-0328">Glycosyltransferase</keyword>
<evidence type="ECO:0000256" key="5">
    <source>
        <dbReference type="ARBA" id="ARBA00022679"/>
    </source>
</evidence>
<comment type="catalytic activity">
    <reaction evidence="12">
        <text>[(1-&gt;4)-N-acetyl-beta-D-glucosaminyl](n) + UDP-N-acetyl-alpha-D-glucosamine = [(1-&gt;4)-N-acetyl-beta-D-glucosaminyl](n+1) + UDP + H(+)</text>
        <dbReference type="Rhea" id="RHEA:16637"/>
        <dbReference type="Rhea" id="RHEA-COMP:9593"/>
        <dbReference type="Rhea" id="RHEA-COMP:9595"/>
        <dbReference type="ChEBI" id="CHEBI:15378"/>
        <dbReference type="ChEBI" id="CHEBI:17029"/>
        <dbReference type="ChEBI" id="CHEBI:57705"/>
        <dbReference type="ChEBI" id="CHEBI:58223"/>
        <dbReference type="EC" id="2.4.1.16"/>
    </reaction>
</comment>
<comment type="subcellular location">
    <subcellularLocation>
        <location evidence="1">Cell membrane</location>
        <topology evidence="1">Multi-pass membrane protein</topology>
    </subcellularLocation>
</comment>
<organism evidence="16 17">
    <name type="scientific">Bursaphelenchus okinawaensis</name>
    <dbReference type="NCBI Taxonomy" id="465554"/>
    <lineage>
        <taxon>Eukaryota</taxon>
        <taxon>Metazoa</taxon>
        <taxon>Ecdysozoa</taxon>
        <taxon>Nematoda</taxon>
        <taxon>Chromadorea</taxon>
        <taxon>Rhabditida</taxon>
        <taxon>Tylenchina</taxon>
        <taxon>Tylenchomorpha</taxon>
        <taxon>Aphelenchoidea</taxon>
        <taxon>Aphelenchoididae</taxon>
        <taxon>Bursaphelenchus</taxon>
    </lineage>
</organism>
<dbReference type="PANTHER" id="PTHR22914:SF12">
    <property type="entry name" value="CHITIN SYNTHASE CHS-1"/>
    <property type="match status" value="1"/>
</dbReference>
<evidence type="ECO:0000256" key="6">
    <source>
        <dbReference type="ARBA" id="ARBA00022692"/>
    </source>
</evidence>
<keyword evidence="10" id="KW-0325">Glycoprotein</keyword>
<feature type="transmembrane region" description="Helical" evidence="14">
    <location>
        <begin position="36"/>
        <end position="61"/>
    </location>
</feature>
<dbReference type="Proteomes" id="UP000783686">
    <property type="component" value="Unassembled WGS sequence"/>
</dbReference>
<dbReference type="GO" id="GO:0004100">
    <property type="term" value="F:chitin synthase activity"/>
    <property type="evidence" value="ECO:0007669"/>
    <property type="project" value="UniProtKB-EC"/>
</dbReference>
<dbReference type="EMBL" id="CAJFDH010000004">
    <property type="protein sequence ID" value="CAD5220126.1"/>
    <property type="molecule type" value="Genomic_DNA"/>
</dbReference>
<feature type="transmembrane region" description="Helical" evidence="14">
    <location>
        <begin position="91"/>
        <end position="115"/>
    </location>
</feature>
<keyword evidence="9 14" id="KW-0472">Membrane</keyword>
<evidence type="ECO:0000256" key="11">
    <source>
        <dbReference type="ARBA" id="ARBA00046329"/>
    </source>
</evidence>
<accession>A0A811KZ14</accession>
<reference evidence="16" key="1">
    <citation type="submission" date="2020-09" db="EMBL/GenBank/DDBJ databases">
        <authorList>
            <person name="Kikuchi T."/>
        </authorList>
    </citation>
    <scope>NUCLEOTIDE SEQUENCE</scope>
    <source>
        <strain evidence="16">SH1</strain>
    </source>
</reference>
<comment type="similarity">
    <text evidence="11">Belongs to the chitin synthase family. Class IV subfamily.</text>
</comment>
<keyword evidence="8 13" id="KW-0175">Coiled coil</keyword>
<feature type="transmembrane region" description="Helical" evidence="14">
    <location>
        <begin position="316"/>
        <end position="334"/>
    </location>
</feature>
<feature type="transmembrane region" description="Helical" evidence="14">
    <location>
        <begin position="1197"/>
        <end position="1218"/>
    </location>
</feature>
<feature type="transmembrane region" description="Helical" evidence="14">
    <location>
        <begin position="876"/>
        <end position="896"/>
    </location>
</feature>
<gene>
    <name evidence="16" type="ORF">BOKJ2_LOCUS8788</name>
</gene>
<evidence type="ECO:0000256" key="1">
    <source>
        <dbReference type="ARBA" id="ARBA00004651"/>
    </source>
</evidence>
<protein>
    <recommendedName>
        <fullName evidence="2">chitin synthase</fullName>
        <ecNumber evidence="2">2.4.1.16</ecNumber>
    </recommendedName>
</protein>
<evidence type="ECO:0000256" key="10">
    <source>
        <dbReference type="ARBA" id="ARBA00023180"/>
    </source>
</evidence>
<evidence type="ECO:0000259" key="15">
    <source>
        <dbReference type="Pfam" id="PF23000"/>
    </source>
</evidence>
<dbReference type="InterPro" id="IPR029044">
    <property type="entry name" value="Nucleotide-diphossugar_trans"/>
</dbReference>
<feature type="transmembrane region" description="Helical" evidence="14">
    <location>
        <begin position="274"/>
        <end position="292"/>
    </location>
</feature>
<feature type="transmembrane region" description="Helical" evidence="14">
    <location>
        <begin position="933"/>
        <end position="956"/>
    </location>
</feature>
<evidence type="ECO:0000256" key="14">
    <source>
        <dbReference type="SAM" id="Phobius"/>
    </source>
</evidence>
<evidence type="ECO:0000256" key="4">
    <source>
        <dbReference type="ARBA" id="ARBA00022676"/>
    </source>
</evidence>
<keyword evidence="3" id="KW-1003">Cell membrane</keyword>
<feature type="transmembrane region" description="Helical" evidence="14">
    <location>
        <begin position="346"/>
        <end position="367"/>
    </location>
</feature>
<keyword evidence="6 14" id="KW-0812">Transmembrane</keyword>
<sequence>MESRLWDAFRAYPRVVREAYQDDDAVYQRNLQILKLAIFILGNLTCIIGTFVSKSIIYLLATNIGIIPPQRDIRFYQKCKESGHEQNVTHFAFLCASLWVIQSVPDICTVILNIYKHNKENTKKSRIFWQIVFLEACRSTGLGLLIAGVYPMLDIPRCVLLSCAIVMLSYLKRTFNNIINYAFLDAVHSNCSRFLSLIGVFPLIICFFVMASGSMVYVWQDSDNKFLQVLPLAMILCSIGYWESWIDVESKGGYFDTAFKIKYGVKKLNRLTRVYCGIVRLICSFSVLYWALRHHGVPVGTLLKSFVHWSALKGEGRLFLLAYIAVFANYYVRVCSRFLAAMKLKIVPILHPVFITPPIMFIVYHSLCHFASICEINELLHPLRLNLVCRKYAHGGGVVPDYWLTPLYMLLYLMWSYGFIIGNDYSPTDDIIESMPPMLVGLDPMQSQVIFQYSVGSKHKIDLEEEEDEDSELRIINTDVDKVITLYVCATMWHETKMEMSHMLKSVLKLDEEHARRLEVHIYLDDAWENDSECGRIPNSYFKQLFELLIELTGDDIVSSDPHSRVLLNTSYGGRLVMRLNAGTLLFVHLKDKSLIRNKKRWSQVMYMYYLLGHRIMDSHMSVEDKQVYADNTYLLAIDGDSMFEPSAVIKLIHMMNIKSDIGCACGRIHPIGEGIMVWYQKFEYAIAHWFQKSAEHVFGCVLCAPGCFSLFRASALMDDNVMNKYTKTASEPRHFVQYDQGEDRWLSTLLLKQGYRIEYAAAADAETYAPEGFEEFFNQRRRWTPSSVANTIDLLADYRLAIKNNESISMLYIAYQMMVIGFSMLGPAIIFSMLVYAQVSAFGIDSTTVLYWNAAPILSFIAACFLAESSFQLAFAKYASVVYAFVMLAVMIATANQIVLETIFSPTSMFVLGMVLIFMFASFIHPKEFRNILFGLVFFLMIPSTYLYLSLYSLINLNVINWGTREAVNKAMGKETKSAGFLEGVLKKLGIGEEDSTFTKLMSSYTQSKSSDTIKQLEERLEKTERMLSSVKDGDLSVRSLDSQLNTNIANQSNEEETAKSGRIVKKRYADTSTEGQPARFLWMDAEYLQGCDRGILKTAEEKFWDQLIEKYLKPMESSKQEQADIAEGLVGLRNKIAFSIILLNGLLVLAVFLLQRHKDVLSVQFTPYEGFQWTKMNETTGKFDKTDEALKVDPLGMGIIFFLFGILIVQAIGMIIHRLNTLVEALHEVSEMEPDKGKSDKFKDHQNVLEEARQMLATVHYDKAHGAEGYVRKGVDNNAESRNVLYKLHSQFNS</sequence>
<dbReference type="GO" id="GO:0006031">
    <property type="term" value="P:chitin biosynthetic process"/>
    <property type="evidence" value="ECO:0007669"/>
    <property type="project" value="TreeGrafter"/>
</dbReference>
<evidence type="ECO:0000313" key="16">
    <source>
        <dbReference type="EMBL" id="CAD5220126.1"/>
    </source>
</evidence>
<evidence type="ECO:0000256" key="3">
    <source>
        <dbReference type="ARBA" id="ARBA00022475"/>
    </source>
</evidence>
<dbReference type="CDD" id="cd04190">
    <property type="entry name" value="Chitin_synth_C"/>
    <property type="match status" value="1"/>
</dbReference>
<dbReference type="GO" id="GO:0005886">
    <property type="term" value="C:plasma membrane"/>
    <property type="evidence" value="ECO:0007669"/>
    <property type="project" value="UniProtKB-SubCell"/>
</dbReference>
<dbReference type="FunFam" id="3.90.550.10:FF:000139">
    <property type="entry name" value="Chitin synthase 8"/>
    <property type="match status" value="1"/>
</dbReference>
<feature type="transmembrane region" description="Helical" evidence="14">
    <location>
        <begin position="908"/>
        <end position="927"/>
    </location>
</feature>
<dbReference type="InterPro" id="IPR004835">
    <property type="entry name" value="Chitin_synth"/>
</dbReference>
<dbReference type="OrthoDB" id="370884at2759"/>
<dbReference type="Proteomes" id="UP000614601">
    <property type="component" value="Unassembled WGS sequence"/>
</dbReference>
<feature type="transmembrane region" description="Helical" evidence="14">
    <location>
        <begin position="155"/>
        <end position="173"/>
    </location>
</feature>
<evidence type="ECO:0000256" key="9">
    <source>
        <dbReference type="ARBA" id="ARBA00023136"/>
    </source>
</evidence>
<evidence type="ECO:0000256" key="13">
    <source>
        <dbReference type="SAM" id="Coils"/>
    </source>
</evidence>
<dbReference type="Pfam" id="PF03142">
    <property type="entry name" value="Chitin_synth_2"/>
    <property type="match status" value="1"/>
</dbReference>
<feature type="transmembrane region" description="Helical" evidence="14">
    <location>
        <begin position="1138"/>
        <end position="1156"/>
    </location>
</feature>
<comment type="caution">
    <text evidence="16">The sequence shown here is derived from an EMBL/GenBank/DDBJ whole genome shotgun (WGS) entry which is preliminary data.</text>
</comment>
<feature type="transmembrane region" description="Helical" evidence="14">
    <location>
        <begin position="127"/>
        <end position="149"/>
    </location>
</feature>
<keyword evidence="7 14" id="KW-1133">Transmembrane helix</keyword>
<feature type="transmembrane region" description="Helical" evidence="14">
    <location>
        <begin position="194"/>
        <end position="219"/>
    </location>
</feature>
<evidence type="ECO:0000256" key="2">
    <source>
        <dbReference type="ARBA" id="ARBA00012543"/>
    </source>
</evidence>
<feature type="transmembrane region" description="Helical" evidence="14">
    <location>
        <begin position="225"/>
        <end position="242"/>
    </location>
</feature>
<dbReference type="EMBL" id="CAJFCW020000004">
    <property type="protein sequence ID" value="CAG9113241.1"/>
    <property type="molecule type" value="Genomic_DNA"/>
</dbReference>
<dbReference type="PANTHER" id="PTHR22914">
    <property type="entry name" value="CHITIN SYNTHASE"/>
    <property type="match status" value="1"/>
</dbReference>
<keyword evidence="5" id="KW-0808">Transferase</keyword>
<feature type="domain" description="Chitin synthase chs-1/2 N-terminal putative transporter" evidence="15">
    <location>
        <begin position="25"/>
        <end position="416"/>
    </location>
</feature>
<evidence type="ECO:0000256" key="12">
    <source>
        <dbReference type="ARBA" id="ARBA00048014"/>
    </source>
</evidence>
<feature type="transmembrane region" description="Helical" evidence="14">
    <location>
        <begin position="850"/>
        <end position="870"/>
    </location>
</feature>